<feature type="non-terminal residue" evidence="3">
    <location>
        <position position="1"/>
    </location>
</feature>
<accession>A0A9P9DTF5</accession>
<evidence type="ECO:0000256" key="1">
    <source>
        <dbReference type="ARBA" id="ARBA00022737"/>
    </source>
</evidence>
<dbReference type="InterPro" id="IPR056884">
    <property type="entry name" value="NPHP3-like_N"/>
</dbReference>
<dbReference type="AlphaFoldDB" id="A0A9P9DTF5"/>
<dbReference type="InterPro" id="IPR027417">
    <property type="entry name" value="P-loop_NTPase"/>
</dbReference>
<dbReference type="EMBL" id="JAGMUU010000024">
    <property type="protein sequence ID" value="KAH7125083.1"/>
    <property type="molecule type" value="Genomic_DNA"/>
</dbReference>
<feature type="domain" description="Nephrocystin 3-like N-terminal" evidence="2">
    <location>
        <begin position="26"/>
        <end position="80"/>
    </location>
</feature>
<dbReference type="OrthoDB" id="538223at2759"/>
<name>A0A9P9DTF5_9HYPO</name>
<evidence type="ECO:0000313" key="4">
    <source>
        <dbReference type="Proteomes" id="UP000717696"/>
    </source>
</evidence>
<feature type="non-terminal residue" evidence="3">
    <location>
        <position position="82"/>
    </location>
</feature>
<dbReference type="Proteomes" id="UP000717696">
    <property type="component" value="Unassembled WGS sequence"/>
</dbReference>
<gene>
    <name evidence="3" type="ORF">B0J13DRAFT_405083</name>
</gene>
<evidence type="ECO:0000313" key="3">
    <source>
        <dbReference type="EMBL" id="KAH7125083.1"/>
    </source>
</evidence>
<dbReference type="Pfam" id="PF24883">
    <property type="entry name" value="NPHP3_N"/>
    <property type="match status" value="1"/>
</dbReference>
<comment type="caution">
    <text evidence="3">The sequence shown here is derived from an EMBL/GenBank/DDBJ whole genome shotgun (WGS) entry which is preliminary data.</text>
</comment>
<keyword evidence="1" id="KW-0677">Repeat</keyword>
<proteinExistence type="predicted"/>
<reference evidence="3" key="1">
    <citation type="journal article" date="2021" name="Nat. Commun.">
        <title>Genetic determinants of endophytism in the Arabidopsis root mycobiome.</title>
        <authorList>
            <person name="Mesny F."/>
            <person name="Miyauchi S."/>
            <person name="Thiergart T."/>
            <person name="Pickel B."/>
            <person name="Atanasova L."/>
            <person name="Karlsson M."/>
            <person name="Huettel B."/>
            <person name="Barry K.W."/>
            <person name="Haridas S."/>
            <person name="Chen C."/>
            <person name="Bauer D."/>
            <person name="Andreopoulos W."/>
            <person name="Pangilinan J."/>
            <person name="LaButti K."/>
            <person name="Riley R."/>
            <person name="Lipzen A."/>
            <person name="Clum A."/>
            <person name="Drula E."/>
            <person name="Henrissat B."/>
            <person name="Kohler A."/>
            <person name="Grigoriev I.V."/>
            <person name="Martin F.M."/>
            <person name="Hacquard S."/>
        </authorList>
    </citation>
    <scope>NUCLEOTIDE SEQUENCE</scope>
    <source>
        <strain evidence="3">MPI-CAGE-AT-0021</strain>
    </source>
</reference>
<dbReference type="SUPFAM" id="SSF52540">
    <property type="entry name" value="P-loop containing nucleoside triphosphate hydrolases"/>
    <property type="match status" value="1"/>
</dbReference>
<sequence length="82" mass="8911">GASFDSHAEEQNPTCLPNTRVELLDQIVEWAKSSRAESVFWLKGMTGTGKSTISRTIAQSLVRTGHLGASFIFKRGEGDRGS</sequence>
<organism evidence="3 4">
    <name type="scientific">Dactylonectria estremocensis</name>
    <dbReference type="NCBI Taxonomy" id="1079267"/>
    <lineage>
        <taxon>Eukaryota</taxon>
        <taxon>Fungi</taxon>
        <taxon>Dikarya</taxon>
        <taxon>Ascomycota</taxon>
        <taxon>Pezizomycotina</taxon>
        <taxon>Sordariomycetes</taxon>
        <taxon>Hypocreomycetidae</taxon>
        <taxon>Hypocreales</taxon>
        <taxon>Nectriaceae</taxon>
        <taxon>Dactylonectria</taxon>
    </lineage>
</organism>
<evidence type="ECO:0000259" key="2">
    <source>
        <dbReference type="Pfam" id="PF24883"/>
    </source>
</evidence>
<keyword evidence="4" id="KW-1185">Reference proteome</keyword>
<protein>
    <recommendedName>
        <fullName evidence="2">Nephrocystin 3-like N-terminal domain-containing protein</fullName>
    </recommendedName>
</protein>